<reference evidence="2 3" key="1">
    <citation type="journal article" date="2016" name="Int. J. Syst. Evol. Microbiol.">
        <title>Pontibacter aydingkolensis sp. nov., isolated from soil of a salt lake.</title>
        <authorList>
            <person name="Osman G."/>
            <person name="Zhang T."/>
            <person name="Lou K."/>
            <person name="Gao Y."/>
            <person name="Chang W."/>
            <person name="Lin Q."/>
            <person name="Yang H.M."/>
            <person name="Huo X.D."/>
            <person name="Wang N."/>
        </authorList>
    </citation>
    <scope>NUCLEOTIDE SEQUENCE [LARGE SCALE GENOMIC DNA]</scope>
    <source>
        <strain evidence="2 3">KACC 19255</strain>
    </source>
</reference>
<dbReference type="Proteomes" id="UP000813018">
    <property type="component" value="Unassembled WGS sequence"/>
</dbReference>
<keyword evidence="1" id="KW-0812">Transmembrane</keyword>
<feature type="non-terminal residue" evidence="2">
    <location>
        <position position="391"/>
    </location>
</feature>
<name>A0ABS7CPG7_9BACT</name>
<gene>
    <name evidence="2" type="ORF">K0O23_01120</name>
</gene>
<evidence type="ECO:0008006" key="4">
    <source>
        <dbReference type="Google" id="ProtNLM"/>
    </source>
</evidence>
<keyword evidence="3" id="KW-1185">Reference proteome</keyword>
<protein>
    <recommendedName>
        <fullName evidence="4">SprB repeat-containing protein</fullName>
    </recommendedName>
</protein>
<feature type="transmembrane region" description="Helical" evidence="1">
    <location>
        <begin position="21"/>
        <end position="40"/>
    </location>
</feature>
<keyword evidence="1" id="KW-1133">Transmembrane helix</keyword>
<evidence type="ECO:0000313" key="3">
    <source>
        <dbReference type="Proteomes" id="UP000813018"/>
    </source>
</evidence>
<organism evidence="2 3">
    <name type="scientific">Pontibacter aydingkolensis</name>
    <dbReference type="NCBI Taxonomy" id="1911536"/>
    <lineage>
        <taxon>Bacteria</taxon>
        <taxon>Pseudomonadati</taxon>
        <taxon>Bacteroidota</taxon>
        <taxon>Cytophagia</taxon>
        <taxon>Cytophagales</taxon>
        <taxon>Hymenobacteraceae</taxon>
        <taxon>Pontibacter</taxon>
    </lineage>
</organism>
<accession>A0ABS7CPG7</accession>
<evidence type="ECO:0000313" key="2">
    <source>
        <dbReference type="EMBL" id="MBW7465653.1"/>
    </source>
</evidence>
<dbReference type="RefSeq" id="WP_219875538.1">
    <property type="nucleotide sequence ID" value="NZ_JAHYXK010000001.1"/>
</dbReference>
<evidence type="ECO:0000256" key="1">
    <source>
        <dbReference type="SAM" id="Phobius"/>
    </source>
</evidence>
<dbReference type="EMBL" id="JAHYXK010000001">
    <property type="protein sequence ID" value="MBW7465653.1"/>
    <property type="molecule type" value="Genomic_DNA"/>
</dbReference>
<comment type="caution">
    <text evidence="2">The sequence shown here is derived from an EMBL/GenBank/DDBJ whole genome shotgun (WGS) entry which is preliminary data.</text>
</comment>
<keyword evidence="1" id="KW-0472">Membrane</keyword>
<sequence length="391" mass="40699">MNKFSCYTSRTGNVLSQQLQLVWRTAMVVIAAFLFSTNLASAQSVVFPPADTKCVSNDMEVVDATLGDDCVPCTSGTAQLEQLVLSVKNTTNSTRRSFTYWAYVEITDPNNNVEIIEITGCEAGPWAGGETRTVTETDPIEFECGSTVRLINVFLAWTDASDSDRNTCGEMLANPDKINPKCDRPDEIRVTTPPANPLLTVVQPTCAAPTGSITIAVTTGLTFSINGGAFAAYPSGGYTNLSPGVYSIRARNDAGCISNASSTTIVAALGNPAAPVLSVVQPTCAAPTGSITLTPVSGLEYRLNTGAWGPYPSGGWTGLSAGAYTVGVRRTADITCTNSASTTIIAPAGAPAAPVLSVVQPTCAAPTGSITLTPVSGLEYRLNTGAWGPYP</sequence>
<proteinExistence type="predicted"/>